<dbReference type="OrthoDB" id="10252235at2759"/>
<dbReference type="AlphaFoldDB" id="A0A409YDL9"/>
<dbReference type="InterPro" id="IPR010036">
    <property type="entry name" value="MDP_1_eu_arc"/>
</dbReference>
<gene>
    <name evidence="1" type="ORF">CVT24_000408</name>
</gene>
<sequence length="196" mass="22149">MFPKLVAFDTEGIIFTGQLSEDVWGKGPTAAPKPMDNIHKVDEFTLEDKSNRNNKIKMSPDIPRIINDLLSKGASLAIVSRNTNKDLCDRALYYFQAKDPKSGEMKSIIKLVRYDEVVNEPKSEHFKRIHKWSKCNYTDMVLFDNKALQAVKNLGVVVNKCSPETGLSFETYSKGIERWAVNLKQNNGPAQNLKGI</sequence>
<evidence type="ECO:0000313" key="1">
    <source>
        <dbReference type="EMBL" id="PPR01112.1"/>
    </source>
</evidence>
<name>A0A409YDL9_9AGAR</name>
<dbReference type="Gene3D" id="3.40.50.1000">
    <property type="entry name" value="HAD superfamily/HAD-like"/>
    <property type="match status" value="1"/>
</dbReference>
<keyword evidence="2" id="KW-1185">Reference proteome</keyword>
<dbReference type="EMBL" id="NHTK01001271">
    <property type="protein sequence ID" value="PPR01112.1"/>
    <property type="molecule type" value="Genomic_DNA"/>
</dbReference>
<comment type="caution">
    <text evidence="1">The sequence shown here is derived from an EMBL/GenBank/DDBJ whole genome shotgun (WGS) entry which is preliminary data.</text>
</comment>
<dbReference type="InterPro" id="IPR023214">
    <property type="entry name" value="HAD_sf"/>
</dbReference>
<dbReference type="GO" id="GO:0003993">
    <property type="term" value="F:acid phosphatase activity"/>
    <property type="evidence" value="ECO:0007669"/>
    <property type="project" value="TreeGrafter"/>
</dbReference>
<proteinExistence type="predicted"/>
<dbReference type="PANTHER" id="PTHR17901">
    <property type="entry name" value="MAGNESIUM-DEPENDENT PHOSPHATASE 1 MDP1"/>
    <property type="match status" value="1"/>
</dbReference>
<protein>
    <recommendedName>
        <fullName evidence="3">FCP1 homology domain-containing protein</fullName>
    </recommendedName>
</protein>
<organism evidence="1 2">
    <name type="scientific">Panaeolus cyanescens</name>
    <dbReference type="NCBI Taxonomy" id="181874"/>
    <lineage>
        <taxon>Eukaryota</taxon>
        <taxon>Fungi</taxon>
        <taxon>Dikarya</taxon>
        <taxon>Basidiomycota</taxon>
        <taxon>Agaricomycotina</taxon>
        <taxon>Agaricomycetes</taxon>
        <taxon>Agaricomycetidae</taxon>
        <taxon>Agaricales</taxon>
        <taxon>Agaricineae</taxon>
        <taxon>Galeropsidaceae</taxon>
        <taxon>Panaeolus</taxon>
    </lineage>
</organism>
<dbReference type="Proteomes" id="UP000284842">
    <property type="component" value="Unassembled WGS sequence"/>
</dbReference>
<dbReference type="STRING" id="181874.A0A409YDL9"/>
<evidence type="ECO:0008006" key="3">
    <source>
        <dbReference type="Google" id="ProtNLM"/>
    </source>
</evidence>
<dbReference type="PANTHER" id="PTHR17901:SF14">
    <property type="entry name" value="MAGNESIUM-DEPENDENT PHOSPHATASE 1"/>
    <property type="match status" value="1"/>
</dbReference>
<evidence type="ECO:0000313" key="2">
    <source>
        <dbReference type="Proteomes" id="UP000284842"/>
    </source>
</evidence>
<dbReference type="InParanoid" id="A0A409YDL9"/>
<dbReference type="Pfam" id="PF12689">
    <property type="entry name" value="Acid_PPase"/>
    <property type="match status" value="1"/>
</dbReference>
<reference evidence="1 2" key="1">
    <citation type="journal article" date="2018" name="Evol. Lett.">
        <title>Horizontal gene cluster transfer increased hallucinogenic mushroom diversity.</title>
        <authorList>
            <person name="Reynolds H.T."/>
            <person name="Vijayakumar V."/>
            <person name="Gluck-Thaler E."/>
            <person name="Korotkin H.B."/>
            <person name="Matheny P.B."/>
            <person name="Slot J.C."/>
        </authorList>
    </citation>
    <scope>NUCLEOTIDE SEQUENCE [LARGE SCALE GENOMIC DNA]</scope>
    <source>
        <strain evidence="1 2">2629</strain>
    </source>
</reference>
<accession>A0A409YDL9</accession>